<feature type="chain" id="PRO_5043427732" evidence="7">
    <location>
        <begin position="24"/>
        <end position="1003"/>
    </location>
</feature>
<gene>
    <name evidence="9" type="ORF">PoB_000672300</name>
</gene>
<feature type="domain" description="Fucolectin tachylectin-4 pentraxin-1" evidence="8">
    <location>
        <begin position="184"/>
        <end position="336"/>
    </location>
</feature>
<feature type="region of interest" description="Disordered" evidence="5">
    <location>
        <begin position="383"/>
        <end position="421"/>
    </location>
</feature>
<evidence type="ECO:0000256" key="4">
    <source>
        <dbReference type="ARBA" id="ARBA00023157"/>
    </source>
</evidence>
<reference evidence="9 10" key="1">
    <citation type="journal article" date="2021" name="Elife">
        <title>Chloroplast acquisition without the gene transfer in kleptoplastic sea slugs, Plakobranchus ocellatus.</title>
        <authorList>
            <person name="Maeda T."/>
            <person name="Takahashi S."/>
            <person name="Yoshida T."/>
            <person name="Shimamura S."/>
            <person name="Takaki Y."/>
            <person name="Nagai Y."/>
            <person name="Toyoda A."/>
            <person name="Suzuki Y."/>
            <person name="Arimoto A."/>
            <person name="Ishii H."/>
            <person name="Satoh N."/>
            <person name="Nishiyama T."/>
            <person name="Hasebe M."/>
            <person name="Maruyama T."/>
            <person name="Minagawa J."/>
            <person name="Obokata J."/>
            <person name="Shigenobu S."/>
        </authorList>
    </citation>
    <scope>NUCLEOTIDE SEQUENCE [LARGE SCALE GENOMIC DNA]</scope>
</reference>
<feature type="compositionally biased region" description="Basic and acidic residues" evidence="5">
    <location>
        <begin position="977"/>
        <end position="989"/>
    </location>
</feature>
<dbReference type="PANTHER" id="PTHR24043">
    <property type="entry name" value="SCAVENGER RECEPTOR CLASS F"/>
    <property type="match status" value="1"/>
</dbReference>
<protein>
    <submittedName>
        <fullName evidence="9">Multiple epidermal growth factor-like domains 10</fullName>
    </submittedName>
</protein>
<evidence type="ECO:0000313" key="10">
    <source>
        <dbReference type="Proteomes" id="UP000735302"/>
    </source>
</evidence>
<evidence type="ECO:0000256" key="2">
    <source>
        <dbReference type="ARBA" id="ARBA00022723"/>
    </source>
</evidence>
<keyword evidence="6" id="KW-1133">Transmembrane helix</keyword>
<evidence type="ECO:0000256" key="1">
    <source>
        <dbReference type="ARBA" id="ARBA00022536"/>
    </source>
</evidence>
<keyword evidence="2" id="KW-0479">Metal-binding</keyword>
<dbReference type="Proteomes" id="UP000735302">
    <property type="component" value="Unassembled WGS sequence"/>
</dbReference>
<comment type="caution">
    <text evidence="9">The sequence shown here is derived from an EMBL/GenBank/DDBJ whole genome shotgun (WGS) entry which is preliminary data.</text>
</comment>
<dbReference type="EMBL" id="BLXT01000807">
    <property type="protein sequence ID" value="GFN80217.1"/>
    <property type="molecule type" value="Genomic_DNA"/>
</dbReference>
<dbReference type="InterPro" id="IPR006585">
    <property type="entry name" value="FTP1"/>
</dbReference>
<evidence type="ECO:0000256" key="3">
    <source>
        <dbReference type="ARBA" id="ARBA00022837"/>
    </source>
</evidence>
<sequence length="1003" mass="108331">MMPCTGLRLSLIILLTLAFISKGFFWRVGCFGNDCQYMCHCESERQCDRTTGICPGNCEAGWFGLACQYVRAEFTPPTSSWTELWSWQDGDHNTCQQISPYEDKISIYLMESFAVTWLRIVGENAERISKIQMMSSTISVYSCRMAKLDSKTVDFDCPEVGVTDRIILSNINATEVCEIYISKGRNVALHQVTTQSSTFEYWGSENAVNGNFGTVNGRAEVLSSECTHTNEGSSSRGFWRVTFSHPMNIIAADIYNRRDPNMAHCCEARLIGFTLTVYDGSFNSLYSYTDPRNYPLNIYHVLFDTVNTKGAMAVEITKSRNSNYLTLCEVLIYGDSHCQSGKFGRECERDCNCVDDQEGCFVATGGCPSGCASGYTGEDCWTQGKQEEEEAEEEEEEDEEKGEEEEEEGEMEEEEGEQEEDEKLIRFFSCLECDNGTYGPGCTQTCSEHCAGQINTCSPFNGTCDHGCNVGFQLPNCDTVCDVGSYGQNCIQNCSVNCAGTNSTCSPFDGSCDQGCEVGYQPPLCDQECDVGIYGINCTQECSVHCAGFNNTCDPINGSCDLGCEVGYQPPFCDKACISGTYGLGCTEVCSVHCTGLNNACSPFDGSCDQGCDVGYQPPLCDQVCPAGTYGSDCRQRCSAHCAGLGNKCSPLNGSCNHGCDVGYQPPLCDEACHSGNYGLDCAQDCSVHCAGLNNACSPFDGSCHQGCEVGYQTPLCDQVCLNETYGSGCKHSCSAHCAGLNNSCSPFNGSCDQGCDVGYQPPLCVEECIGAKYGSNCARDCSIHCAGPYNTCNPVDGFCYMGCEVGYQLPLCDQVCNNGTWGLDCAETCSVHCAGPYNTCDPFNGSCIQSCEKGYQPPLCNHECLQRTYGLGCSLNCSGHCAGPNSTCSPFDGACDQGCEMGYQPPLCVKKSNEKTQKVIKDSNGSSNNAWIWVILVFSAMVAAALIALVIVKSPQQGDLRLSGPPSGQDAGGGARTRDRRVPADLRAESLATVPPTPQYVG</sequence>
<dbReference type="GO" id="GO:0005044">
    <property type="term" value="F:scavenger receptor activity"/>
    <property type="evidence" value="ECO:0007669"/>
    <property type="project" value="InterPro"/>
</dbReference>
<keyword evidence="6" id="KW-0812">Transmembrane</keyword>
<dbReference type="GO" id="GO:0046872">
    <property type="term" value="F:metal ion binding"/>
    <property type="evidence" value="ECO:0007669"/>
    <property type="project" value="UniProtKB-KW"/>
</dbReference>
<dbReference type="SMART" id="SM00607">
    <property type="entry name" value="FTP"/>
    <property type="match status" value="1"/>
</dbReference>
<evidence type="ECO:0000259" key="8">
    <source>
        <dbReference type="SMART" id="SM00607"/>
    </source>
</evidence>
<evidence type="ECO:0000256" key="5">
    <source>
        <dbReference type="SAM" id="MobiDB-lite"/>
    </source>
</evidence>
<dbReference type="Gene3D" id="2.170.300.10">
    <property type="entry name" value="Tie2 ligand-binding domain superfamily"/>
    <property type="match status" value="3"/>
</dbReference>
<dbReference type="AlphaFoldDB" id="A0AAV3YCR4"/>
<evidence type="ECO:0000256" key="7">
    <source>
        <dbReference type="SAM" id="SignalP"/>
    </source>
</evidence>
<keyword evidence="1" id="KW-0245">EGF-like domain</keyword>
<accession>A0AAV3YCR4</accession>
<name>A0AAV3YCR4_9GAST</name>
<keyword evidence="6" id="KW-0472">Membrane</keyword>
<dbReference type="SUPFAM" id="SSF49785">
    <property type="entry name" value="Galactose-binding domain-like"/>
    <property type="match status" value="1"/>
</dbReference>
<evidence type="ECO:0000256" key="6">
    <source>
        <dbReference type="SAM" id="Phobius"/>
    </source>
</evidence>
<dbReference type="InterPro" id="IPR008979">
    <property type="entry name" value="Galactose-bd-like_sf"/>
</dbReference>
<keyword evidence="4" id="KW-1015">Disulfide bond</keyword>
<organism evidence="9 10">
    <name type="scientific">Plakobranchus ocellatus</name>
    <dbReference type="NCBI Taxonomy" id="259542"/>
    <lineage>
        <taxon>Eukaryota</taxon>
        <taxon>Metazoa</taxon>
        <taxon>Spiralia</taxon>
        <taxon>Lophotrochozoa</taxon>
        <taxon>Mollusca</taxon>
        <taxon>Gastropoda</taxon>
        <taxon>Heterobranchia</taxon>
        <taxon>Euthyneura</taxon>
        <taxon>Panpulmonata</taxon>
        <taxon>Sacoglossa</taxon>
        <taxon>Placobranchoidea</taxon>
        <taxon>Plakobranchidae</taxon>
        <taxon>Plakobranchus</taxon>
    </lineage>
</organism>
<dbReference type="PANTHER" id="PTHR24043:SF8">
    <property type="entry name" value="EGF-LIKE DOMAIN-CONTAINING PROTEIN"/>
    <property type="match status" value="1"/>
</dbReference>
<dbReference type="Gene3D" id="2.60.120.260">
    <property type="entry name" value="Galactose-binding domain-like"/>
    <property type="match status" value="1"/>
</dbReference>
<feature type="region of interest" description="Disordered" evidence="5">
    <location>
        <begin position="960"/>
        <end position="1003"/>
    </location>
</feature>
<proteinExistence type="predicted"/>
<feature type="compositionally biased region" description="Acidic residues" evidence="5">
    <location>
        <begin position="387"/>
        <end position="421"/>
    </location>
</feature>
<evidence type="ECO:0000313" key="9">
    <source>
        <dbReference type="EMBL" id="GFN80217.1"/>
    </source>
</evidence>
<keyword evidence="10" id="KW-1185">Reference proteome</keyword>
<feature type="transmembrane region" description="Helical" evidence="6">
    <location>
        <begin position="931"/>
        <end position="953"/>
    </location>
</feature>
<keyword evidence="3" id="KW-0106">Calcium</keyword>
<feature type="signal peptide" evidence="7">
    <location>
        <begin position="1"/>
        <end position="23"/>
    </location>
</feature>
<keyword evidence="7" id="KW-0732">Signal</keyword>
<dbReference type="InterPro" id="IPR042635">
    <property type="entry name" value="MEGF10/SREC1/2-like"/>
</dbReference>